<feature type="domain" description="TonB-dependent receptor-like beta-barrel" evidence="11">
    <location>
        <begin position="282"/>
        <end position="667"/>
    </location>
</feature>
<evidence type="ECO:0000313" key="13">
    <source>
        <dbReference type="EMBL" id="RBP51107.1"/>
    </source>
</evidence>
<organism evidence="13 14">
    <name type="scientific">Arenicella xantha</name>
    <dbReference type="NCBI Taxonomy" id="644221"/>
    <lineage>
        <taxon>Bacteria</taxon>
        <taxon>Pseudomonadati</taxon>
        <taxon>Pseudomonadota</taxon>
        <taxon>Gammaproteobacteria</taxon>
        <taxon>Arenicellales</taxon>
        <taxon>Arenicellaceae</taxon>
        <taxon>Arenicella</taxon>
    </lineage>
</organism>
<evidence type="ECO:0000256" key="3">
    <source>
        <dbReference type="ARBA" id="ARBA00022452"/>
    </source>
</evidence>
<dbReference type="GO" id="GO:0009279">
    <property type="term" value="C:cell outer membrane"/>
    <property type="evidence" value="ECO:0007669"/>
    <property type="project" value="UniProtKB-SubCell"/>
</dbReference>
<keyword evidence="14" id="KW-1185">Reference proteome</keyword>
<evidence type="ECO:0000256" key="8">
    <source>
        <dbReference type="PROSITE-ProRule" id="PRU01360"/>
    </source>
</evidence>
<dbReference type="FunCoup" id="A0A395JMQ9">
    <property type="interactions" value="48"/>
</dbReference>
<reference evidence="13 14" key="1">
    <citation type="submission" date="2018-06" db="EMBL/GenBank/DDBJ databases">
        <title>Genomic Encyclopedia of Type Strains, Phase IV (KMG-IV): sequencing the most valuable type-strain genomes for metagenomic binning, comparative biology and taxonomic classification.</title>
        <authorList>
            <person name="Goeker M."/>
        </authorList>
    </citation>
    <scope>NUCLEOTIDE SEQUENCE [LARGE SCALE GENOMIC DNA]</scope>
    <source>
        <strain evidence="13 14">DSM 24032</strain>
    </source>
</reference>
<keyword evidence="13" id="KW-0675">Receptor</keyword>
<comment type="similarity">
    <text evidence="8 9">Belongs to the TonB-dependent receptor family.</text>
</comment>
<proteinExistence type="inferred from homology"/>
<evidence type="ECO:0000256" key="1">
    <source>
        <dbReference type="ARBA" id="ARBA00004571"/>
    </source>
</evidence>
<feature type="chain" id="PRO_5017214609" evidence="10">
    <location>
        <begin position="21"/>
        <end position="705"/>
    </location>
</feature>
<dbReference type="Proteomes" id="UP000253083">
    <property type="component" value="Unassembled WGS sequence"/>
</dbReference>
<dbReference type="Gene3D" id="2.40.170.20">
    <property type="entry name" value="TonB-dependent receptor, beta-barrel domain"/>
    <property type="match status" value="1"/>
</dbReference>
<dbReference type="AlphaFoldDB" id="A0A395JMQ9"/>
<keyword evidence="3 8" id="KW-1134">Transmembrane beta strand</keyword>
<dbReference type="InterPro" id="IPR039426">
    <property type="entry name" value="TonB-dep_rcpt-like"/>
</dbReference>
<evidence type="ECO:0000256" key="9">
    <source>
        <dbReference type="RuleBase" id="RU003357"/>
    </source>
</evidence>
<dbReference type="InterPro" id="IPR036942">
    <property type="entry name" value="Beta-barrel_TonB_sf"/>
</dbReference>
<evidence type="ECO:0000256" key="5">
    <source>
        <dbReference type="ARBA" id="ARBA00023077"/>
    </source>
</evidence>
<dbReference type="InterPro" id="IPR037066">
    <property type="entry name" value="Plug_dom_sf"/>
</dbReference>
<dbReference type="Pfam" id="PF00593">
    <property type="entry name" value="TonB_dep_Rec_b-barrel"/>
    <property type="match status" value="1"/>
</dbReference>
<evidence type="ECO:0000259" key="11">
    <source>
        <dbReference type="Pfam" id="PF00593"/>
    </source>
</evidence>
<feature type="domain" description="TonB-dependent receptor plug" evidence="12">
    <location>
        <begin position="57"/>
        <end position="163"/>
    </location>
</feature>
<dbReference type="PROSITE" id="PS52016">
    <property type="entry name" value="TONB_DEPENDENT_REC_3"/>
    <property type="match status" value="1"/>
</dbReference>
<dbReference type="InParanoid" id="A0A395JMQ9"/>
<dbReference type="GO" id="GO:0015344">
    <property type="term" value="F:siderophore uptake transmembrane transporter activity"/>
    <property type="evidence" value="ECO:0007669"/>
    <property type="project" value="TreeGrafter"/>
</dbReference>
<dbReference type="EMBL" id="QNRT01000002">
    <property type="protein sequence ID" value="RBP51107.1"/>
    <property type="molecule type" value="Genomic_DNA"/>
</dbReference>
<keyword evidence="2 8" id="KW-0813">Transport</keyword>
<evidence type="ECO:0000256" key="10">
    <source>
        <dbReference type="SAM" id="SignalP"/>
    </source>
</evidence>
<dbReference type="PANTHER" id="PTHR30069:SF39">
    <property type="entry name" value="BLL6183 PROTEIN"/>
    <property type="match status" value="1"/>
</dbReference>
<dbReference type="Gene3D" id="2.170.130.10">
    <property type="entry name" value="TonB-dependent receptor, plug domain"/>
    <property type="match status" value="1"/>
</dbReference>
<comment type="subcellular location">
    <subcellularLocation>
        <location evidence="1 8">Cell outer membrane</location>
        <topology evidence="1 8">Multi-pass membrane protein</topology>
    </subcellularLocation>
</comment>
<protein>
    <submittedName>
        <fullName evidence="13">Iron complex outermembrane receptor protein</fullName>
    </submittedName>
</protein>
<keyword evidence="10" id="KW-0732">Signal</keyword>
<keyword evidence="5 9" id="KW-0798">TonB box</keyword>
<dbReference type="InterPro" id="IPR000531">
    <property type="entry name" value="Beta-barrel_TonB"/>
</dbReference>
<sequence length="705" mass="76609">MNKSLIASAVCLVLPVVAGAKGLGQQNLEEIVVTATKSAGSLTSLSVEQARSTLEQIPGGIGFVEVTDYQNNFTQSLGDTLVYTPGVYADTSAQRENRISIRGSGLNSGFERRGISVYRDGVPITRASGITEFQEIDPLSVKYIEVFKGSNGLRYGANALGGAINIVTPTGRNSQAGSNLRLEAGSFGSSRVNVASTGRTESMDYYAALTKLDSDGFRTHSEVDSVYGFANLGFALSDSIESRFYITSLKDQFELVGSVSQEDALNKPDSAVGGSFVPAQLPFLGGPGLYTAVDDDWDRNLTVKRLANRTVVGFDRWSLEAGVWYADRALDHAITRYAGMVVQDETERGVSLRASNEAEVLDGLIWSLGASFNQAENDAKTFRNEFGERGVQSSQNYQDAENANIFGQLSYPLVESLRVVVGAQYVRSVRENEHSPLNEFDIEDDSGSLTYDEIAPRIGLLWKWSDQQQGFINLSRAYEAPGISDLTSAGVLPFDPLAIQKSTTLEIGTRGHADQWAWDLAIYRSELDDEFIDFTDGRITNTVNSSSGTVHQGAEVGLDWLPSFEALRSHGWQLAWRNIVTVNDFSFDNHSLYGNNTLAGVPEFSYLSDMSIAGENWTAGISVRYVKDGPYADYANSVQTEGYTLLGLSVAWQLNDHIRVFASGENLSDQAYVSNVATVGIATPDEQIFTPGQGRAAYAGISIDF</sequence>
<gene>
    <name evidence="13" type="ORF">DFR28_102526</name>
</gene>
<dbReference type="InterPro" id="IPR012910">
    <property type="entry name" value="Plug_dom"/>
</dbReference>
<evidence type="ECO:0000313" key="14">
    <source>
        <dbReference type="Proteomes" id="UP000253083"/>
    </source>
</evidence>
<evidence type="ECO:0000259" key="12">
    <source>
        <dbReference type="Pfam" id="PF07715"/>
    </source>
</evidence>
<dbReference type="OrthoDB" id="9760620at2"/>
<evidence type="ECO:0000256" key="6">
    <source>
        <dbReference type="ARBA" id="ARBA00023136"/>
    </source>
</evidence>
<dbReference type="RefSeq" id="WP_113953904.1">
    <property type="nucleotide sequence ID" value="NZ_QNRT01000002.1"/>
</dbReference>
<comment type="caution">
    <text evidence="13">The sequence shown here is derived from an EMBL/GenBank/DDBJ whole genome shotgun (WGS) entry which is preliminary data.</text>
</comment>
<dbReference type="GO" id="GO:0044718">
    <property type="term" value="P:siderophore transmembrane transport"/>
    <property type="evidence" value="ECO:0007669"/>
    <property type="project" value="TreeGrafter"/>
</dbReference>
<evidence type="ECO:0000256" key="7">
    <source>
        <dbReference type="ARBA" id="ARBA00023237"/>
    </source>
</evidence>
<evidence type="ECO:0000256" key="4">
    <source>
        <dbReference type="ARBA" id="ARBA00022692"/>
    </source>
</evidence>
<keyword evidence="6 8" id="KW-0472">Membrane</keyword>
<dbReference type="SUPFAM" id="SSF56935">
    <property type="entry name" value="Porins"/>
    <property type="match status" value="1"/>
</dbReference>
<dbReference type="PANTHER" id="PTHR30069">
    <property type="entry name" value="TONB-DEPENDENT OUTER MEMBRANE RECEPTOR"/>
    <property type="match status" value="1"/>
</dbReference>
<name>A0A395JMQ9_9GAMM</name>
<keyword evidence="7 8" id="KW-0998">Cell outer membrane</keyword>
<feature type="signal peptide" evidence="10">
    <location>
        <begin position="1"/>
        <end position="20"/>
    </location>
</feature>
<evidence type="ECO:0000256" key="2">
    <source>
        <dbReference type="ARBA" id="ARBA00022448"/>
    </source>
</evidence>
<keyword evidence="4 8" id="KW-0812">Transmembrane</keyword>
<dbReference type="Pfam" id="PF07715">
    <property type="entry name" value="Plug"/>
    <property type="match status" value="1"/>
</dbReference>
<accession>A0A395JMQ9</accession>